<protein>
    <submittedName>
        <fullName evidence="3">Uncharacterized protein</fullName>
    </submittedName>
</protein>
<dbReference type="EMBL" id="JACGWJ010000028">
    <property type="protein sequence ID" value="KAL0306294.1"/>
    <property type="molecule type" value="Genomic_DNA"/>
</dbReference>
<dbReference type="AlphaFoldDB" id="A0AAW2KJ55"/>
<comment type="caution">
    <text evidence="3">The sequence shown here is derived from an EMBL/GenBank/DDBJ whole genome shotgun (WGS) entry which is preliminary data.</text>
</comment>
<gene>
    <name evidence="3" type="ORF">Sradi_6046700</name>
</gene>
<dbReference type="PANTHER" id="PTHR48032:SF6">
    <property type="entry name" value="RNA-BINDING (RRM_RBD_RNP MOTIFS) FAMILY PROTEIN"/>
    <property type="match status" value="1"/>
</dbReference>
<evidence type="ECO:0000256" key="1">
    <source>
        <dbReference type="ARBA" id="ARBA00022737"/>
    </source>
</evidence>
<dbReference type="GO" id="GO:0006417">
    <property type="term" value="P:regulation of translation"/>
    <property type="evidence" value="ECO:0007669"/>
    <property type="project" value="TreeGrafter"/>
</dbReference>
<evidence type="ECO:0000313" key="3">
    <source>
        <dbReference type="EMBL" id="KAL0306294.1"/>
    </source>
</evidence>
<sequence>MIRRMQWIGCCKTFHELNGKMVEVKRAVPKELSPGPSRGPLVGYNYGFNRANNFLNNYAQGYNLGSVGGYGVRMDSRYNPVTSGRAGFSHFGSPAYGMGVNMEQGLNGGFGGGLTLAAT</sequence>
<reference evidence="3" key="2">
    <citation type="journal article" date="2024" name="Plant">
        <title>Genomic evolution and insights into agronomic trait innovations of Sesamum species.</title>
        <authorList>
            <person name="Miao H."/>
            <person name="Wang L."/>
            <person name="Qu L."/>
            <person name="Liu H."/>
            <person name="Sun Y."/>
            <person name="Le M."/>
            <person name="Wang Q."/>
            <person name="Wei S."/>
            <person name="Zheng Y."/>
            <person name="Lin W."/>
            <person name="Duan Y."/>
            <person name="Cao H."/>
            <person name="Xiong S."/>
            <person name="Wang X."/>
            <person name="Wei L."/>
            <person name="Li C."/>
            <person name="Ma Q."/>
            <person name="Ju M."/>
            <person name="Zhao R."/>
            <person name="Li G."/>
            <person name="Mu C."/>
            <person name="Tian Q."/>
            <person name="Mei H."/>
            <person name="Zhang T."/>
            <person name="Gao T."/>
            <person name="Zhang H."/>
        </authorList>
    </citation>
    <scope>NUCLEOTIDE SEQUENCE</scope>
    <source>
        <strain evidence="3">G02</strain>
    </source>
</reference>
<reference evidence="3" key="1">
    <citation type="submission" date="2020-06" db="EMBL/GenBank/DDBJ databases">
        <authorList>
            <person name="Li T."/>
            <person name="Hu X."/>
            <person name="Zhang T."/>
            <person name="Song X."/>
            <person name="Zhang H."/>
            <person name="Dai N."/>
            <person name="Sheng W."/>
            <person name="Hou X."/>
            <person name="Wei L."/>
        </authorList>
    </citation>
    <scope>NUCLEOTIDE SEQUENCE</scope>
    <source>
        <strain evidence="3">G02</strain>
        <tissue evidence="3">Leaf</tissue>
    </source>
</reference>
<keyword evidence="1" id="KW-0677">Repeat</keyword>
<dbReference type="GO" id="GO:0003729">
    <property type="term" value="F:mRNA binding"/>
    <property type="evidence" value="ECO:0007669"/>
    <property type="project" value="TreeGrafter"/>
</dbReference>
<dbReference type="PANTHER" id="PTHR48032">
    <property type="entry name" value="RNA-BINDING PROTEIN MUSASHI HOMOLOG RBP6"/>
    <property type="match status" value="1"/>
</dbReference>
<accession>A0AAW2KJ55</accession>
<name>A0AAW2KJ55_SESRA</name>
<keyword evidence="2" id="KW-0694">RNA-binding</keyword>
<evidence type="ECO:0000256" key="2">
    <source>
        <dbReference type="ARBA" id="ARBA00022884"/>
    </source>
</evidence>
<organism evidence="3">
    <name type="scientific">Sesamum radiatum</name>
    <name type="common">Black benniseed</name>
    <dbReference type="NCBI Taxonomy" id="300843"/>
    <lineage>
        <taxon>Eukaryota</taxon>
        <taxon>Viridiplantae</taxon>
        <taxon>Streptophyta</taxon>
        <taxon>Embryophyta</taxon>
        <taxon>Tracheophyta</taxon>
        <taxon>Spermatophyta</taxon>
        <taxon>Magnoliopsida</taxon>
        <taxon>eudicotyledons</taxon>
        <taxon>Gunneridae</taxon>
        <taxon>Pentapetalae</taxon>
        <taxon>asterids</taxon>
        <taxon>lamiids</taxon>
        <taxon>Lamiales</taxon>
        <taxon>Pedaliaceae</taxon>
        <taxon>Sesamum</taxon>
    </lineage>
</organism>
<proteinExistence type="predicted"/>